<dbReference type="Pfam" id="PF07714">
    <property type="entry name" value="PK_Tyr_Ser-Thr"/>
    <property type="match status" value="1"/>
</dbReference>
<evidence type="ECO:0000256" key="3">
    <source>
        <dbReference type="ARBA" id="ARBA00022741"/>
    </source>
</evidence>
<evidence type="ECO:0000256" key="6">
    <source>
        <dbReference type="ARBA" id="ARBA00022840"/>
    </source>
</evidence>
<keyword evidence="6 7" id="KW-0067">ATP-binding</keyword>
<evidence type="ECO:0000256" key="1">
    <source>
        <dbReference type="ARBA" id="ARBA00022527"/>
    </source>
</evidence>
<protein>
    <submittedName>
        <fullName evidence="11">Protein serine/threonine kinase, putative</fullName>
        <ecNumber evidence="11">2.7.11.22</ecNumber>
    </submittedName>
</protein>
<dbReference type="PANTHER" id="PTHR45756:SF1">
    <property type="entry name" value="PROTEIN KINASE DOMAIN CONTAINING PROTEIN"/>
    <property type="match status" value="1"/>
</dbReference>
<dbReference type="SMART" id="SM00220">
    <property type="entry name" value="S_TKc"/>
    <property type="match status" value="1"/>
</dbReference>
<dbReference type="GO" id="GO:0005524">
    <property type="term" value="F:ATP binding"/>
    <property type="evidence" value="ECO:0007669"/>
    <property type="project" value="UniProtKB-UniRule"/>
</dbReference>
<dbReference type="Gene3D" id="1.10.510.10">
    <property type="entry name" value="Transferase(Phosphotransferase) domain 1"/>
    <property type="match status" value="1"/>
</dbReference>
<keyword evidence="5" id="KW-0862">Zinc</keyword>
<feature type="domain" description="Protein kinase" evidence="10">
    <location>
        <begin position="2231"/>
        <end position="2494"/>
    </location>
</feature>
<reference evidence="11 12" key="1">
    <citation type="submission" date="2012-10" db="EMBL/GenBank/DDBJ databases">
        <authorList>
            <person name="Zafar N."/>
            <person name="Inman J."/>
            <person name="Hall N."/>
            <person name="Lorenzi H."/>
            <person name="Caler E."/>
        </authorList>
    </citation>
    <scope>NUCLEOTIDE SEQUENCE [LARGE SCALE GENOMIC DNA]</scope>
    <source>
        <strain evidence="11 12">IP1</strain>
    </source>
</reference>
<evidence type="ECO:0000256" key="8">
    <source>
        <dbReference type="SAM" id="Phobius"/>
    </source>
</evidence>
<evidence type="ECO:0000256" key="2">
    <source>
        <dbReference type="ARBA" id="ARBA00022723"/>
    </source>
</evidence>
<dbReference type="GO" id="GO:0008270">
    <property type="term" value="F:zinc ion binding"/>
    <property type="evidence" value="ECO:0007669"/>
    <property type="project" value="UniProtKB-KW"/>
</dbReference>
<dbReference type="InterPro" id="IPR000742">
    <property type="entry name" value="EGF"/>
</dbReference>
<organism evidence="11 12">
    <name type="scientific">Entamoeba invadens IP1</name>
    <dbReference type="NCBI Taxonomy" id="370355"/>
    <lineage>
        <taxon>Eukaryota</taxon>
        <taxon>Amoebozoa</taxon>
        <taxon>Evosea</taxon>
        <taxon>Archamoebae</taxon>
        <taxon>Mastigamoebida</taxon>
        <taxon>Entamoebidae</taxon>
        <taxon>Entamoeba</taxon>
    </lineage>
</organism>
<keyword evidence="11" id="KW-0808">Transferase</keyword>
<dbReference type="PROSITE" id="PS00108">
    <property type="entry name" value="PROTEIN_KINASE_ST"/>
    <property type="match status" value="1"/>
</dbReference>
<evidence type="ECO:0000256" key="4">
    <source>
        <dbReference type="ARBA" id="ARBA00022771"/>
    </source>
</evidence>
<dbReference type="OrthoDB" id="300641at2759"/>
<proteinExistence type="predicted"/>
<dbReference type="InterPro" id="IPR017441">
    <property type="entry name" value="Protein_kinase_ATP_BS"/>
</dbReference>
<dbReference type="PROSITE" id="PS00107">
    <property type="entry name" value="PROTEIN_KINASE_ATP"/>
    <property type="match status" value="1"/>
</dbReference>
<dbReference type="SUPFAM" id="SSF56112">
    <property type="entry name" value="Protein kinase-like (PK-like)"/>
    <property type="match status" value="1"/>
</dbReference>
<dbReference type="GO" id="GO:0004693">
    <property type="term" value="F:cyclin-dependent protein serine/threonine kinase activity"/>
    <property type="evidence" value="ECO:0007669"/>
    <property type="project" value="UniProtKB-EC"/>
</dbReference>
<keyword evidence="4" id="KW-0863">Zinc-finger</keyword>
<dbReference type="InterPro" id="IPR001245">
    <property type="entry name" value="Ser-Thr/Tyr_kinase_cat_dom"/>
</dbReference>
<evidence type="ECO:0000259" key="10">
    <source>
        <dbReference type="PROSITE" id="PS50011"/>
    </source>
</evidence>
<sequence>MVLSLLLLLFQLLISSTKGDMVCIPIGNDCLSGFDITENSYQVRQCTHIHITSNFLFDENCGTIFVDSPILVIKKSGVLITVSENSFIVDGGLQIEDNLAVIIKGYVNIEKYKVLVVPQTATIQLDEDYTPTTMFLLYFNLIMNRKMTITKGLNVYKNTTVNGRLNVNSFEMINARLMVTGSIIADQFNLSGGELYIEGDGIVEVLDYCNIKQTECATNMDTTLSVKYLTLLDGTGFQNYGSVEATTLDMNGTSKFNNYNSLVINTRFSTRNSSIYTHNSDKPVTIYSKEIHYTCTTSTFQDRCVVLETNGASLLKIVKGNTISSTFNIYNYGQLSQRLNVSTTSATCVNLISFRNQYNIDVTNPSLFELKKMSNNRLIRICPSSLENKEVTCQMNQTWYSPSNNPFGFTEMYCPCNLKTDIEQCTITYTLDGTKSLTFDGPIHARFSGDTGKVVLNSFVFTVGGTMREVFVTNHFSAATNCGASFEFNVSLMKQVGSTNDYVINSVCDERVSTIDMQYNQYSSSTILTINSMSSLDFYYYNGYHDFGDFRFKSLTQSVVEFSSQFGIKPEGSDPCKSGKFENGILKCDYCFSGSYIEGGYCYSCSNRDGCESCDGTKCTLCKTGYFLTIDNICALCTTIKNCTNCDKKTGLCIGECLDTYYKMDSKCYSCTTKPNCEKCSTTENKCLICTSDSYPSSSQCSLCSTKIGCSKCSQTEDKCTVCKSGYYPNGSGCTLCTSNTMNCKTTNCSTTTQDCSDCKDGYYLSNGKCLSCLNNNCVADSRYCNSISGYCTSCISTYFPQNGACVSCSSKPNCNVCDQTSDRCTTCVNGYYPVNSGCSSCASQNCQTCSSSNGTCTLCKENYYLSGAKCIHCNNKYGCSVCSQSEDKCITCNMGNYPYKETCVSCSARNCKTCDPSTGECLSCDMNNYLNNGECIMCSSTFSNCYKCTKNLCLLCLSNLYFLDNGKCLSCQMKANCSECSPSSNACTECYNDNYPSGSNCLLCSQQMCKTCDSKNGNCTSCLTGYFLNSNSNKCNVCSYQCASCSSLNTCTLCYSGYYLQNGACNSCSQKLNCEQCSTTNNKCSRCEPKYYPLENYCSTCTSKNCLVCGQSDGLCTSCLERYYLNSSSCKLCSEVLTNCETCTSNIQCTKCENGYFLINGKCQACSQKDNCDLCSTEQNLCLTCKSSYYPSGVGCSPCISKNCLSCDSTNGMCSSCVDGMGVTDGSCSRCEVSNCLRCSGNTCLECSSNYYMMNNKCLNCDISNPMHCNTNQCSSTDSSCLSCQIGYFLTNKMCVSCSQNNCNTCDSSNGNCVTCLPNYYLNGTLCNSCSSTNPMNCEENKCSTTSSLKCETCKIGYYINNFSCISCDTNGCASCDKTTGQCTNCPLNKYLKEGNCLSCDVTNDLNCEPNKCYTTGQKCYICKETFYLENSMCKTCGTNNPNHCLDNFCDPTTEGQCILCQSGYVLKNKKCVNTEELIEGCEQALSDTFCVKCKSPYKLLNGSCYQLECTNKDTIQISLDVSCSANCDNGISLIHQCGGTISHCFKMLFTGNIETSKCLQCQDNYKSEGNQCVPNKLNGCDYLIGETCVLPSLGYYLFDGKTNECDNRHLCKAIILQESDTIKESLNNSTYNLTFSSTKSNEIITIIENYECSDGFSMVKNVEGNFVCNVMDSQCNSSGNGYQGTRECIFCNGGYFIKEGSCSSCTPHCTKCDIERCYSCELNYILLDGICIAKSEIKCDQSSVETSLCISCEEGYSFDDKGSCQYNNIDPLCRYRIDNKCVLCKTNMKEANVCNDIIEDVKKLHQKSLFNSANVTYKTEGDVNNYANSCLITTPSGCVRCKNEFYISGFACFPCDLNCKICDPHQCITCSSQTALKEGKCVPINEVMTNCTTLMPQSIGCAKCNDGYYRNGLICEECPIGCSTCNDKSLCFSCDIGFFKTSAMALCESDNKLLNCVNKTITGCTECERGYYLENSFCLKCSELCSTCNNGNTCTSCADGYVKNTLQSEFTCKHYTTIDKCVSTSNSLCSQCEGKYRLGDDGLSCVDMSKLIIIIPTISVIVIFIIIIVIVVIITLVVLHKKESEEKMKDICTFQMNRSNVNFSNEIGSHIVANKQYLSFSEDLEQIKVNEETKEILCIGNTGKDRVKIQISSKEDSDKYTIRTNPNLITLKKGEACEFEIFITPLCTFKIEDQLKVISLVMKTGEKFTEDIKMKIETEMSTRLDPDELQDIKAIGEGSFGVVYLGEYRENQVAIKKMKHLENDDGLIEFEKEVAMLDKFRSDYIVHFYGAVFIPNKVCLVTEFAEFGSLADLMKKRRKNAVTSRLKIKFMLDGAKGLFYLHENGILHRDVKPDNILIVSLNEGVLANGKLTDFGSSRNVNMLMTNMTFTKGIGSPVYMAPEVLKQEKYKKPADVYSFAITMYECFAWRCAYVDLAFKFPWKIAEFVVGGHRLDKPNDVDEKVYNLITLCWSQHQLERLEIGDVVNKLQKLY</sequence>
<dbReference type="PANTHER" id="PTHR45756">
    <property type="entry name" value="PALMITOYLTRANSFERASE"/>
    <property type="match status" value="1"/>
</dbReference>
<feature type="transmembrane region" description="Helical" evidence="8">
    <location>
        <begin position="2053"/>
        <end position="2081"/>
    </location>
</feature>
<evidence type="ECO:0000256" key="5">
    <source>
        <dbReference type="ARBA" id="ARBA00022833"/>
    </source>
</evidence>
<feature type="chain" id="PRO_5001980351" evidence="9">
    <location>
        <begin position="20"/>
        <end position="2494"/>
    </location>
</feature>
<evidence type="ECO:0000313" key="11">
    <source>
        <dbReference type="EMBL" id="ELP89019.1"/>
    </source>
</evidence>
<evidence type="ECO:0000313" key="12">
    <source>
        <dbReference type="Proteomes" id="UP000014680"/>
    </source>
</evidence>
<dbReference type="SMART" id="SM00181">
    <property type="entry name" value="EGF"/>
    <property type="match status" value="18"/>
</dbReference>
<keyword evidence="11" id="KW-0418">Kinase</keyword>
<dbReference type="SMART" id="SM00261">
    <property type="entry name" value="FU"/>
    <property type="match status" value="16"/>
</dbReference>
<dbReference type="RefSeq" id="XP_004255790.1">
    <property type="nucleotide sequence ID" value="XM_004255742.1"/>
</dbReference>
<accession>A0A0A1UA50</accession>
<evidence type="ECO:0000256" key="9">
    <source>
        <dbReference type="SAM" id="SignalP"/>
    </source>
</evidence>
<dbReference type="InterPro" id="IPR009030">
    <property type="entry name" value="Growth_fac_rcpt_cys_sf"/>
</dbReference>
<keyword evidence="9" id="KW-0732">Signal</keyword>
<dbReference type="InterPro" id="IPR011009">
    <property type="entry name" value="Kinase-like_dom_sf"/>
</dbReference>
<name>A0A0A1UA50_ENTIV</name>
<dbReference type="GeneID" id="14888001"/>
<keyword evidence="8" id="KW-1133">Transmembrane helix</keyword>
<dbReference type="KEGG" id="eiv:EIN_163890"/>
<dbReference type="InterPro" id="IPR006212">
    <property type="entry name" value="Furin_repeat"/>
</dbReference>
<gene>
    <name evidence="11" type="ORF">EIN_163890</name>
</gene>
<keyword evidence="3 7" id="KW-0547">Nucleotide-binding</keyword>
<dbReference type="VEuPathDB" id="AmoebaDB:EIN_163890"/>
<dbReference type="InterPro" id="IPR008271">
    <property type="entry name" value="Ser/Thr_kinase_AS"/>
</dbReference>
<dbReference type="InterPro" id="IPR001876">
    <property type="entry name" value="Znf_RanBP2"/>
</dbReference>
<dbReference type="EC" id="2.7.11.22" evidence="11"/>
<keyword evidence="12" id="KW-1185">Reference proteome</keyword>
<dbReference type="SMART" id="SM00547">
    <property type="entry name" value="ZnF_RBZ"/>
    <property type="match status" value="4"/>
</dbReference>
<evidence type="ECO:0000256" key="7">
    <source>
        <dbReference type="PROSITE-ProRule" id="PRU10141"/>
    </source>
</evidence>
<dbReference type="PROSITE" id="PS50011">
    <property type="entry name" value="PROTEIN_KINASE_DOM"/>
    <property type="match status" value="1"/>
</dbReference>
<feature type="signal peptide" evidence="9">
    <location>
        <begin position="1"/>
        <end position="19"/>
    </location>
</feature>
<dbReference type="SUPFAM" id="SSF57184">
    <property type="entry name" value="Growth factor receptor domain"/>
    <property type="match status" value="9"/>
</dbReference>
<dbReference type="EMBL" id="KB206683">
    <property type="protein sequence ID" value="ELP89019.1"/>
    <property type="molecule type" value="Genomic_DNA"/>
</dbReference>
<feature type="binding site" evidence="7">
    <location>
        <position position="2259"/>
    </location>
    <ligand>
        <name>ATP</name>
        <dbReference type="ChEBI" id="CHEBI:30616"/>
    </ligand>
</feature>
<dbReference type="Proteomes" id="UP000014680">
    <property type="component" value="Unassembled WGS sequence"/>
</dbReference>
<dbReference type="InterPro" id="IPR053215">
    <property type="entry name" value="TKL_Ser/Thr_kinase"/>
</dbReference>
<keyword evidence="8" id="KW-0812">Transmembrane</keyword>
<dbReference type="InterPro" id="IPR000719">
    <property type="entry name" value="Prot_kinase_dom"/>
</dbReference>
<keyword evidence="1" id="KW-0723">Serine/threonine-protein kinase</keyword>
<keyword evidence="2" id="KW-0479">Metal-binding</keyword>
<keyword evidence="8" id="KW-0472">Membrane</keyword>